<evidence type="ECO:0000313" key="3">
    <source>
        <dbReference type="Proteomes" id="UP000809789"/>
    </source>
</evidence>
<proteinExistence type="predicted"/>
<keyword evidence="1" id="KW-0472">Membrane</keyword>
<evidence type="ECO:0000256" key="1">
    <source>
        <dbReference type="SAM" id="Phobius"/>
    </source>
</evidence>
<organism evidence="2 3">
    <name type="scientific">Elsinoe batatas</name>
    <dbReference type="NCBI Taxonomy" id="2601811"/>
    <lineage>
        <taxon>Eukaryota</taxon>
        <taxon>Fungi</taxon>
        <taxon>Dikarya</taxon>
        <taxon>Ascomycota</taxon>
        <taxon>Pezizomycotina</taxon>
        <taxon>Dothideomycetes</taxon>
        <taxon>Dothideomycetidae</taxon>
        <taxon>Myriangiales</taxon>
        <taxon>Elsinoaceae</taxon>
        <taxon>Elsinoe</taxon>
    </lineage>
</organism>
<feature type="transmembrane region" description="Helical" evidence="1">
    <location>
        <begin position="89"/>
        <end position="107"/>
    </location>
</feature>
<keyword evidence="1" id="KW-1133">Transmembrane helix</keyword>
<dbReference type="OrthoDB" id="10343871at2759"/>
<reference evidence="2" key="1">
    <citation type="submission" date="2021-07" db="EMBL/GenBank/DDBJ databases">
        <title>Elsinoe batatas strain:CRI-CJ2 Genome sequencing and assembly.</title>
        <authorList>
            <person name="Huang L."/>
        </authorList>
    </citation>
    <scope>NUCLEOTIDE SEQUENCE</scope>
    <source>
        <strain evidence="2">CRI-CJ2</strain>
    </source>
</reference>
<keyword evidence="1" id="KW-0812">Transmembrane</keyword>
<evidence type="ECO:0000313" key="2">
    <source>
        <dbReference type="EMBL" id="KAG8627215.1"/>
    </source>
</evidence>
<dbReference type="Proteomes" id="UP000809789">
    <property type="component" value="Unassembled WGS sequence"/>
</dbReference>
<name>A0A8K0L1K2_9PEZI</name>
<accession>A0A8K0L1K2</accession>
<dbReference type="AlphaFoldDB" id="A0A8K0L1K2"/>
<sequence>MQLLPCVRDAMSLTPCIHRFKASDSSRSISRISTAIEHANTVKRYISRTFPLPCFSFVLNGSSRTRLLCLHLQHFVHSPERLPPPPMRFQSLIFVIATICLVLFIPFA</sequence>
<comment type="caution">
    <text evidence="2">The sequence shown here is derived from an EMBL/GenBank/DDBJ whole genome shotgun (WGS) entry which is preliminary data.</text>
</comment>
<keyword evidence="3" id="KW-1185">Reference proteome</keyword>
<protein>
    <recommendedName>
        <fullName evidence="4">Transmembrane protein</fullName>
    </recommendedName>
</protein>
<evidence type="ECO:0008006" key="4">
    <source>
        <dbReference type="Google" id="ProtNLM"/>
    </source>
</evidence>
<dbReference type="EMBL" id="JAESVG020000005">
    <property type="protein sequence ID" value="KAG8627215.1"/>
    <property type="molecule type" value="Genomic_DNA"/>
</dbReference>
<gene>
    <name evidence="2" type="ORF">KVT40_004698</name>
</gene>